<feature type="domain" description="Helicase C-terminal" evidence="10">
    <location>
        <begin position="1428"/>
        <end position="1604"/>
    </location>
</feature>
<feature type="region of interest" description="Disordered" evidence="7">
    <location>
        <begin position="1"/>
        <end position="29"/>
    </location>
</feature>
<comment type="caution">
    <text evidence="11">The sequence shown here is derived from an EMBL/GenBank/DDBJ whole genome shotgun (WGS) entry which is preliminary data.</text>
</comment>
<evidence type="ECO:0000313" key="12">
    <source>
        <dbReference type="Proteomes" id="UP001408789"/>
    </source>
</evidence>
<dbReference type="CDD" id="cd15517">
    <property type="entry name" value="PHD_TCF19_like"/>
    <property type="match status" value="1"/>
</dbReference>
<name>A0AAP0GRY1_9ASTR</name>
<dbReference type="InterPro" id="IPR048686">
    <property type="entry name" value="SHPRH_helical_1st"/>
</dbReference>
<dbReference type="Gene3D" id="3.40.50.300">
    <property type="entry name" value="P-loop containing nucleotide triphosphate hydrolases"/>
    <property type="match status" value="1"/>
</dbReference>
<keyword evidence="12" id="KW-1185">Reference proteome</keyword>
<evidence type="ECO:0000256" key="7">
    <source>
        <dbReference type="SAM" id="MobiDB-lite"/>
    </source>
</evidence>
<reference evidence="11 12" key="1">
    <citation type="submission" date="2024-04" db="EMBL/GenBank/DDBJ databases">
        <title>The reference genome of an endangered Asteraceae, Deinandra increscens subsp. villosa, native to the Central Coast of California.</title>
        <authorList>
            <person name="Guilliams M."/>
            <person name="Hasenstab-Lehman K."/>
            <person name="Meyer R."/>
            <person name="Mcevoy S."/>
        </authorList>
    </citation>
    <scope>NUCLEOTIDE SEQUENCE [LARGE SCALE GENOMIC DNA]</scope>
    <source>
        <tissue evidence="11">Leaf</tissue>
    </source>
</reference>
<dbReference type="InterPro" id="IPR038718">
    <property type="entry name" value="SNF2-like_sf"/>
</dbReference>
<evidence type="ECO:0000256" key="2">
    <source>
        <dbReference type="ARBA" id="ARBA00022723"/>
    </source>
</evidence>
<dbReference type="SUPFAM" id="SSF52540">
    <property type="entry name" value="P-loop containing nucleoside triphosphate hydrolases"/>
    <property type="match status" value="2"/>
</dbReference>
<evidence type="ECO:0000256" key="1">
    <source>
        <dbReference type="ARBA" id="ARBA00008438"/>
    </source>
</evidence>
<gene>
    <name evidence="11" type="ORF">SSX86_018183</name>
</gene>
<dbReference type="CDD" id="cd18070">
    <property type="entry name" value="DEXQc_SHPRH"/>
    <property type="match status" value="1"/>
</dbReference>
<dbReference type="PANTHER" id="PTHR45865">
    <property type="entry name" value="E3 UBIQUITIN-PROTEIN LIGASE SHPRH FAMILY MEMBER"/>
    <property type="match status" value="1"/>
</dbReference>
<dbReference type="GO" id="GO:0016787">
    <property type="term" value="F:hydrolase activity"/>
    <property type="evidence" value="ECO:0007669"/>
    <property type="project" value="UniProtKB-KW"/>
</dbReference>
<dbReference type="InterPro" id="IPR014001">
    <property type="entry name" value="Helicase_ATP-bd"/>
</dbReference>
<dbReference type="InterPro" id="IPR001841">
    <property type="entry name" value="Znf_RING"/>
</dbReference>
<dbReference type="PANTHER" id="PTHR45865:SF1">
    <property type="entry name" value="E3 UBIQUITIN-PROTEIN LIGASE SHPRH"/>
    <property type="match status" value="1"/>
</dbReference>
<dbReference type="InterPro" id="IPR052583">
    <property type="entry name" value="ATP-helicase/E3_Ub-Ligase"/>
</dbReference>
<dbReference type="InterPro" id="IPR027417">
    <property type="entry name" value="P-loop_NTPase"/>
</dbReference>
<evidence type="ECO:0000256" key="6">
    <source>
        <dbReference type="PROSITE-ProRule" id="PRU00175"/>
    </source>
</evidence>
<dbReference type="Pfam" id="PF00176">
    <property type="entry name" value="SNF2-rel_dom"/>
    <property type="match status" value="1"/>
</dbReference>
<dbReference type="Gene3D" id="3.40.50.10810">
    <property type="entry name" value="Tandem AAA-ATPase domain"/>
    <property type="match status" value="1"/>
</dbReference>
<keyword evidence="4" id="KW-0378">Hydrolase</keyword>
<protein>
    <recommendedName>
        <fullName evidence="13">E3 ubiquitin-protein ligase SHPRH</fullName>
    </recommendedName>
</protein>
<dbReference type="PROSITE" id="PS51194">
    <property type="entry name" value="HELICASE_CTER"/>
    <property type="match status" value="1"/>
</dbReference>
<evidence type="ECO:0000259" key="9">
    <source>
        <dbReference type="PROSITE" id="PS51192"/>
    </source>
</evidence>
<proteinExistence type="inferred from homology"/>
<dbReference type="SUPFAM" id="SSF57850">
    <property type="entry name" value="RING/U-box"/>
    <property type="match status" value="1"/>
</dbReference>
<dbReference type="Pfam" id="PF21325">
    <property type="entry name" value="SHPRH_helical-1st"/>
    <property type="match status" value="1"/>
</dbReference>
<dbReference type="InterPro" id="IPR013083">
    <property type="entry name" value="Znf_RING/FYVE/PHD"/>
</dbReference>
<dbReference type="EMBL" id="JBCNJP010000019">
    <property type="protein sequence ID" value="KAK9061003.1"/>
    <property type="molecule type" value="Genomic_DNA"/>
</dbReference>
<dbReference type="Pfam" id="PF00271">
    <property type="entry name" value="Helicase_C"/>
    <property type="match status" value="1"/>
</dbReference>
<evidence type="ECO:0000256" key="3">
    <source>
        <dbReference type="ARBA" id="ARBA00022771"/>
    </source>
</evidence>
<dbReference type="InterPro" id="IPR001650">
    <property type="entry name" value="Helicase_C-like"/>
</dbReference>
<evidence type="ECO:0000259" key="8">
    <source>
        <dbReference type="PROSITE" id="PS50089"/>
    </source>
</evidence>
<dbReference type="Pfam" id="PF21324">
    <property type="entry name" value="SHPRH_helical-2nd"/>
    <property type="match status" value="1"/>
</dbReference>
<keyword evidence="2" id="KW-0479">Metal-binding</keyword>
<organism evidence="11 12">
    <name type="scientific">Deinandra increscens subsp. villosa</name>
    <dbReference type="NCBI Taxonomy" id="3103831"/>
    <lineage>
        <taxon>Eukaryota</taxon>
        <taxon>Viridiplantae</taxon>
        <taxon>Streptophyta</taxon>
        <taxon>Embryophyta</taxon>
        <taxon>Tracheophyta</taxon>
        <taxon>Spermatophyta</taxon>
        <taxon>Magnoliopsida</taxon>
        <taxon>eudicotyledons</taxon>
        <taxon>Gunneridae</taxon>
        <taxon>Pentapetalae</taxon>
        <taxon>asterids</taxon>
        <taxon>campanulids</taxon>
        <taxon>Asterales</taxon>
        <taxon>Asteraceae</taxon>
        <taxon>Asteroideae</taxon>
        <taxon>Heliantheae alliance</taxon>
        <taxon>Madieae</taxon>
        <taxon>Madiinae</taxon>
        <taxon>Deinandra</taxon>
    </lineage>
</organism>
<comment type="similarity">
    <text evidence="1">Belongs to the SNF2/RAD54 helicase family. RAD16 subfamily.</text>
</comment>
<feature type="domain" description="RING-type" evidence="8">
    <location>
        <begin position="1332"/>
        <end position="1383"/>
    </location>
</feature>
<feature type="domain" description="Helicase ATP-binding" evidence="9">
    <location>
        <begin position="460"/>
        <end position="650"/>
    </location>
</feature>
<keyword evidence="3 6" id="KW-0863">Zinc-finger</keyword>
<dbReference type="CDD" id="cd18793">
    <property type="entry name" value="SF2_C_SNF"/>
    <property type="match status" value="1"/>
</dbReference>
<evidence type="ECO:0000256" key="4">
    <source>
        <dbReference type="ARBA" id="ARBA00022801"/>
    </source>
</evidence>
<dbReference type="InterPro" id="IPR049730">
    <property type="entry name" value="SNF2/RAD54-like_C"/>
</dbReference>
<evidence type="ECO:0000256" key="5">
    <source>
        <dbReference type="ARBA" id="ARBA00022833"/>
    </source>
</evidence>
<dbReference type="PROSITE" id="PS50089">
    <property type="entry name" value="ZF_RING_2"/>
    <property type="match status" value="1"/>
</dbReference>
<dbReference type="PROSITE" id="PS51192">
    <property type="entry name" value="HELICASE_ATP_BIND_1"/>
    <property type="match status" value="1"/>
</dbReference>
<evidence type="ECO:0000313" key="11">
    <source>
        <dbReference type="EMBL" id="KAK9061003.1"/>
    </source>
</evidence>
<evidence type="ECO:0000259" key="10">
    <source>
        <dbReference type="PROSITE" id="PS51194"/>
    </source>
</evidence>
<evidence type="ECO:0008006" key="13">
    <source>
        <dbReference type="Google" id="ProtNLM"/>
    </source>
</evidence>
<feature type="compositionally biased region" description="Basic residues" evidence="7">
    <location>
        <begin position="1"/>
        <end position="11"/>
    </location>
</feature>
<accession>A0AAP0GRY1</accession>
<dbReference type="InterPro" id="IPR011011">
    <property type="entry name" value="Znf_FYVE_PHD"/>
</dbReference>
<dbReference type="InterPro" id="IPR000330">
    <property type="entry name" value="SNF2_N"/>
</dbReference>
<dbReference type="SUPFAM" id="SSF57903">
    <property type="entry name" value="FYVE/PHD zinc finger"/>
    <property type="match status" value="1"/>
</dbReference>
<dbReference type="Proteomes" id="UP001408789">
    <property type="component" value="Unassembled WGS sequence"/>
</dbReference>
<dbReference type="Gene3D" id="3.30.40.10">
    <property type="entry name" value="Zinc/RING finger domain, C3HC4 (zinc finger)"/>
    <property type="match status" value="2"/>
</dbReference>
<sequence>MGKRKQVRPRRAGGGGGHVSKEESCNPNATEAIENKFSGDEKPVYIEVERNSWGSEEHYDISEVILINLNVCEEFQVKNSEEQRSWDDEKYNLRFQLRNVNDLITRLRQRGHLPWPTIPSSDIYLEFVEKRDSLDVDTHVIVTGNFDGPSEGVSGLVHLVDMKYLTLRPITGLTFSGSLPSIKLRVEIQNCMFDACESLFEDARSSWKKSMMKVMAWLRPEVMTSEARYGFKMPADMAVGLEPNDESVVNRKRARFDVSGFYEAIKPSKDNPMQTDAMPDLLPVLRPYQRRATFWMVQREKRALEYLAGSLPSEQFVSPLCTPVDLVDSCSKIYYNSFRGNVSMNPENCSSYVAGGVLADEMGLGKTVELLACIFAHRKLDPKADDIKKNGVQKPKIKRMKRERVECVCGAVSESSKYRGLWVQCDVCDAWQHADCVGYQCNAKYSEVNEDSDLKGDTRKRRSYRGSKVVICDETHICQLCSELMQATDSPVATGATLVVCPAPILPQWHAEITRHTRPGSLKVLVYEGVKTTSFSSKPVPKIGELITADIVLTTYDVLREDLSHDTDRHEGDRRLMRYQKKYPVIPTLLTRIFWWRLCLDEAQMVEGNTTAATEMAMRLHAMHRWCITGTPIQRELDDLYGLLRFLKASPYDVHKLWVDVIRDPYEGGDAGAVDFTHNLFKQLMWRSSKSHVADELLLPPQEVSLSWLSLTPVEEHFYQRQHETCLTYAREVIQSFKNNISEEQTAGYDLSDSVLTHVEAAKLLNSLLKLRQACCHPQVGSSGLRSLQQTPMTMEEILMVLVGKTKVEGEEALRKLVVALNGLAGIAIIKQDFSQAISLYKEAMELAEEHSEDFRIDPLLNIHIHYNLSEILPLTSEDQQYTKCSGPESCEGNTCKMCDSKAYDQHNILNGSNDEKSTVHRPDTMLSKPISFQSLQMTCNNLKQKFLSMFNSRLYVAQQEFRKSHELVCNALKDKRNQHTAWWAESLQFVEQDKDSSTDFIRKIGDAVSGTLNTSRTSRLADCFRSITALKYYIQTGLDSLEDSRRTLLDRLLELDQTMENPRQEDVERVRYCPNCQVNGEGLICVHCELDELFQVYEARLFRLNKGHDGGVITSAEEAVDLQKKKSALNRFYWTLSQPDKAPPSSNGNYEDDGRKRGGGEKVMVSKSPSDLEVVLGIIKSYSKAQLDKEAMSAAKKHLFLLEGMRKEYAQARSLAIAQAQVLNAHDELNMATSRLRLRENEDDNSIDALGLEELETANVENSSEKFVALSSLSRIKGQLRYLKGLVQSKQNSHSEGECDSSQAQVVTNSGANCFKKEENGKSVQSEDDTCPVCQERLSNQKMVFQCGHSTCCKCKFLVTLPSWIHCNGTSHAKWVMCPTCRQHTEYENVAYVVDTLDKSSSVPVKSFASSEASVTVKGSYSTKIVAVTRRILCIGSTDPKAKILVFSSWNDVLDVLEHAFTANDISFIRMQGGRKSHVAISRFKGEKADVNDHVNKKNRQTKTDSVQVLLLLIQHGANGLNLLEAQHVILVEPLLNPAAESQAIGRVHRIGQTKKTLVHRFIVKDTVEESLYKLNKSREGGLLISGNKKNQDQPVFTLKDVESLFKVTPSTVEHIKEEPNSSLTHLPPAVAAGIAAERRLREQQGTV</sequence>
<dbReference type="SMART" id="SM00490">
    <property type="entry name" value="HELICc"/>
    <property type="match status" value="1"/>
</dbReference>
<keyword evidence="5" id="KW-0862">Zinc</keyword>
<dbReference type="GO" id="GO:0005524">
    <property type="term" value="F:ATP binding"/>
    <property type="evidence" value="ECO:0007669"/>
    <property type="project" value="InterPro"/>
</dbReference>
<feature type="region of interest" description="Disordered" evidence="7">
    <location>
        <begin position="1138"/>
        <end position="1166"/>
    </location>
</feature>
<dbReference type="GO" id="GO:0008270">
    <property type="term" value="F:zinc ion binding"/>
    <property type="evidence" value="ECO:0007669"/>
    <property type="project" value="UniProtKB-KW"/>
</dbReference>
<dbReference type="InterPro" id="IPR048695">
    <property type="entry name" value="SHPRH_helical_2nd"/>
</dbReference>
<dbReference type="SMART" id="SM00487">
    <property type="entry name" value="DEXDc"/>
    <property type="match status" value="1"/>
</dbReference>